<protein>
    <submittedName>
        <fullName evidence="2">Formylglycine-generating enzyme family protein</fullName>
    </submittedName>
</protein>
<sequence>MTTAQHRIAQADIPAGSFVMGDRTGDGRAADGERPLHGVSLPAFGIDVHTVTNDDFAVFADATGYRTESEVFGYSAVFHLAFAGDEKDILGRPPQTPWWMGVAGADWRHPGGRHSTLEGLGDHPVVHVSWNDAQAYCAWAGRRLPTEAEWEYASRGGLEGARYPWGDDLMVDGAWNCNIWQGDFPATNTLEDGYLTTAPARHFAPNGYGLYQTVGNVWEWCQDWYDPGYYPVSPETSPTGPVSGQQRVLRGGSFLCHDSYCNRYRNSARSQNTPDSAMSNAGFRTVSLGA</sequence>
<proteinExistence type="predicted"/>
<dbReference type="RefSeq" id="WP_301220814.1">
    <property type="nucleotide sequence ID" value="NZ_JAROCB010000007.1"/>
</dbReference>
<name>A0ABT8J3J6_9MICO</name>
<dbReference type="Gene3D" id="3.90.1580.10">
    <property type="entry name" value="paralog of FGE (formylglycine-generating enzyme)"/>
    <property type="match status" value="1"/>
</dbReference>
<reference evidence="2" key="1">
    <citation type="submission" date="2023-03" db="EMBL/GenBank/DDBJ databases">
        <title>MT1 and MT2 Draft Genomes of Novel Species.</title>
        <authorList>
            <person name="Venkateswaran K."/>
        </authorList>
    </citation>
    <scope>NUCLEOTIDE SEQUENCE</scope>
    <source>
        <strain evidence="2">F6_8S_P_1A</strain>
    </source>
</reference>
<dbReference type="InterPro" id="IPR005532">
    <property type="entry name" value="SUMF_dom"/>
</dbReference>
<dbReference type="PANTHER" id="PTHR23150:SF19">
    <property type="entry name" value="FORMYLGLYCINE-GENERATING ENZYME"/>
    <property type="match status" value="1"/>
</dbReference>
<dbReference type="Pfam" id="PF03781">
    <property type="entry name" value="FGE-sulfatase"/>
    <property type="match status" value="1"/>
</dbReference>
<dbReference type="InterPro" id="IPR016187">
    <property type="entry name" value="CTDL_fold"/>
</dbReference>
<dbReference type="InterPro" id="IPR051043">
    <property type="entry name" value="Sulfatase_Mod_Factor_Kinase"/>
</dbReference>
<dbReference type="EMBL" id="JAROCB010000007">
    <property type="protein sequence ID" value="MDN4599473.1"/>
    <property type="molecule type" value="Genomic_DNA"/>
</dbReference>
<dbReference type="PANTHER" id="PTHR23150">
    <property type="entry name" value="SULFATASE MODIFYING FACTOR 1, 2"/>
    <property type="match status" value="1"/>
</dbReference>
<gene>
    <name evidence="2" type="ORF">P5G59_20150</name>
</gene>
<evidence type="ECO:0000313" key="2">
    <source>
        <dbReference type="EMBL" id="MDN4599473.1"/>
    </source>
</evidence>
<dbReference type="SUPFAM" id="SSF56436">
    <property type="entry name" value="C-type lectin-like"/>
    <property type="match status" value="1"/>
</dbReference>
<keyword evidence="3" id="KW-1185">Reference proteome</keyword>
<dbReference type="Proteomes" id="UP001174210">
    <property type="component" value="Unassembled WGS sequence"/>
</dbReference>
<dbReference type="InterPro" id="IPR042095">
    <property type="entry name" value="SUMF_sf"/>
</dbReference>
<evidence type="ECO:0000313" key="3">
    <source>
        <dbReference type="Proteomes" id="UP001174210"/>
    </source>
</evidence>
<comment type="caution">
    <text evidence="2">The sequence shown here is derived from an EMBL/GenBank/DDBJ whole genome shotgun (WGS) entry which is preliminary data.</text>
</comment>
<feature type="domain" description="Sulfatase-modifying factor enzyme-like" evidence="1">
    <location>
        <begin position="12"/>
        <end position="286"/>
    </location>
</feature>
<evidence type="ECO:0000259" key="1">
    <source>
        <dbReference type="Pfam" id="PF03781"/>
    </source>
</evidence>
<accession>A0ABT8J3J6</accession>
<organism evidence="2 3">
    <name type="scientific">Leifsonia virtsii</name>
    <dbReference type="NCBI Taxonomy" id="3035915"/>
    <lineage>
        <taxon>Bacteria</taxon>
        <taxon>Bacillati</taxon>
        <taxon>Actinomycetota</taxon>
        <taxon>Actinomycetes</taxon>
        <taxon>Micrococcales</taxon>
        <taxon>Microbacteriaceae</taxon>
        <taxon>Leifsonia</taxon>
    </lineage>
</organism>